<organism evidence="2 3">
    <name type="scientific">Tenacibaculum skagerrakense</name>
    <dbReference type="NCBI Taxonomy" id="186571"/>
    <lineage>
        <taxon>Bacteria</taxon>
        <taxon>Pseudomonadati</taxon>
        <taxon>Bacteroidota</taxon>
        <taxon>Flavobacteriia</taxon>
        <taxon>Flavobacteriales</taxon>
        <taxon>Flavobacteriaceae</taxon>
        <taxon>Tenacibaculum</taxon>
    </lineage>
</organism>
<accession>A0A4R2P183</accession>
<keyword evidence="3" id="KW-1185">Reference proteome</keyword>
<keyword evidence="1" id="KW-0732">Signal</keyword>
<sequence>MKKIILTTLLISVISFVNAQKTDVIESTEVVENPEVSEDGTLYSTKVKVITRKAQKNKFDPKQKHQLNQDRVASPVSVDKIIMIDNDMDPFYDKTTIIKYYKYKGRKYNFQVEKNNLLISYSTNSNTVNSAKAYKSRNNRFYIVTGNDFNGVGYFNSNNDFVLEYYDKLKGDTEYAIFESFKM</sequence>
<evidence type="ECO:0000313" key="3">
    <source>
        <dbReference type="Proteomes" id="UP000294564"/>
    </source>
</evidence>
<feature type="signal peptide" evidence="1">
    <location>
        <begin position="1"/>
        <end position="19"/>
    </location>
</feature>
<protein>
    <submittedName>
        <fullName evidence="2">Uncharacterized protein</fullName>
    </submittedName>
</protein>
<evidence type="ECO:0000313" key="2">
    <source>
        <dbReference type="EMBL" id="TCP28400.1"/>
    </source>
</evidence>
<evidence type="ECO:0000256" key="1">
    <source>
        <dbReference type="SAM" id="SignalP"/>
    </source>
</evidence>
<dbReference type="RefSeq" id="WP_132792597.1">
    <property type="nucleotide sequence ID" value="NZ_SLXM01000001.1"/>
</dbReference>
<dbReference type="OrthoDB" id="1436146at2"/>
<gene>
    <name evidence="2" type="ORF">EV195_101576</name>
</gene>
<dbReference type="Proteomes" id="UP000294564">
    <property type="component" value="Unassembled WGS sequence"/>
</dbReference>
<feature type="chain" id="PRO_5020919332" evidence="1">
    <location>
        <begin position="20"/>
        <end position="183"/>
    </location>
</feature>
<dbReference type="AlphaFoldDB" id="A0A4R2P183"/>
<comment type="caution">
    <text evidence="2">The sequence shown here is derived from an EMBL/GenBank/DDBJ whole genome shotgun (WGS) entry which is preliminary data.</text>
</comment>
<dbReference type="EMBL" id="SLXM01000001">
    <property type="protein sequence ID" value="TCP28400.1"/>
    <property type="molecule type" value="Genomic_DNA"/>
</dbReference>
<reference evidence="2 3" key="1">
    <citation type="submission" date="2019-03" db="EMBL/GenBank/DDBJ databases">
        <title>Genomic Encyclopedia of Type Strains, Phase IV (KMG-IV): sequencing the most valuable type-strain genomes for metagenomic binning, comparative biology and taxonomic classification.</title>
        <authorList>
            <person name="Goeker M."/>
        </authorList>
    </citation>
    <scope>NUCLEOTIDE SEQUENCE [LARGE SCALE GENOMIC DNA]</scope>
    <source>
        <strain evidence="2 3">DSM 14836</strain>
    </source>
</reference>
<proteinExistence type="predicted"/>
<name>A0A4R2P183_9FLAO</name>